<dbReference type="EnsemblMetazoa" id="Aqu2.1.41050_001">
    <property type="protein sequence ID" value="Aqu2.1.41050_001"/>
    <property type="gene ID" value="Aqu2.1.41050"/>
</dbReference>
<keyword evidence="5" id="KW-0865">Zymogen</keyword>
<dbReference type="GO" id="GO:0008234">
    <property type="term" value="F:cysteine-type peptidase activity"/>
    <property type="evidence" value="ECO:0007669"/>
    <property type="project" value="UniProtKB-KW"/>
</dbReference>
<dbReference type="PROSITE" id="PS00640">
    <property type="entry name" value="THIOL_PROTEASE_ASN"/>
    <property type="match status" value="1"/>
</dbReference>
<dbReference type="Gene3D" id="3.90.70.10">
    <property type="entry name" value="Cysteine proteinases"/>
    <property type="match status" value="2"/>
</dbReference>
<dbReference type="SMART" id="SM00645">
    <property type="entry name" value="Pept_C1"/>
    <property type="match status" value="1"/>
</dbReference>
<evidence type="ECO:0000259" key="8">
    <source>
        <dbReference type="SMART" id="SM00645"/>
    </source>
</evidence>
<accession>A0A1X7VMI2</accession>
<feature type="chain" id="PRO_5018540591" evidence="7">
    <location>
        <begin position="21"/>
        <end position="382"/>
    </location>
</feature>
<dbReference type="Pfam" id="PF08246">
    <property type="entry name" value="Inhibitor_I29"/>
    <property type="match status" value="1"/>
</dbReference>
<evidence type="ECO:0000313" key="10">
    <source>
        <dbReference type="EnsemblMetazoa" id="Aqu2.1.41050_001"/>
    </source>
</evidence>
<keyword evidence="7" id="KW-0732">Signal</keyword>
<evidence type="ECO:0000256" key="3">
    <source>
        <dbReference type="ARBA" id="ARBA00022801"/>
    </source>
</evidence>
<evidence type="ECO:0000259" key="9">
    <source>
        <dbReference type="SMART" id="SM00848"/>
    </source>
</evidence>
<keyword evidence="6" id="KW-1015">Disulfide bond</keyword>
<evidence type="ECO:0000256" key="7">
    <source>
        <dbReference type="SAM" id="SignalP"/>
    </source>
</evidence>
<keyword evidence="4" id="KW-0788">Thiol protease</keyword>
<dbReference type="SMART" id="SM00848">
    <property type="entry name" value="Inhibitor_I29"/>
    <property type="match status" value="1"/>
</dbReference>
<dbReference type="PROSITE" id="PS00139">
    <property type="entry name" value="THIOL_PROTEASE_CYS"/>
    <property type="match status" value="1"/>
</dbReference>
<keyword evidence="3" id="KW-0378">Hydrolase</keyword>
<dbReference type="PRINTS" id="PR00705">
    <property type="entry name" value="PAPAIN"/>
</dbReference>
<dbReference type="SUPFAM" id="SSF54001">
    <property type="entry name" value="Cysteine proteinases"/>
    <property type="match status" value="2"/>
</dbReference>
<dbReference type="InterPro" id="IPR000169">
    <property type="entry name" value="Pept_cys_AS"/>
</dbReference>
<keyword evidence="2" id="KW-0645">Protease</keyword>
<dbReference type="InterPro" id="IPR025661">
    <property type="entry name" value="Pept_asp_AS"/>
</dbReference>
<proteinExistence type="inferred from homology"/>
<evidence type="ECO:0000256" key="4">
    <source>
        <dbReference type="ARBA" id="ARBA00022807"/>
    </source>
</evidence>
<dbReference type="PANTHER" id="PTHR12411">
    <property type="entry name" value="CYSTEINE PROTEASE FAMILY C1-RELATED"/>
    <property type="match status" value="1"/>
</dbReference>
<evidence type="ECO:0000256" key="2">
    <source>
        <dbReference type="ARBA" id="ARBA00022670"/>
    </source>
</evidence>
<dbReference type="STRING" id="400682.A0A1X7VMI2"/>
<name>A0A1X7VMI2_AMPQE</name>
<dbReference type="InterPro" id="IPR038765">
    <property type="entry name" value="Papain-like_cys_pep_sf"/>
</dbReference>
<dbReference type="InParanoid" id="A0A1X7VMI2"/>
<evidence type="ECO:0000256" key="1">
    <source>
        <dbReference type="ARBA" id="ARBA00008455"/>
    </source>
</evidence>
<feature type="domain" description="Peptidase C1A papain C-terminal" evidence="8">
    <location>
        <begin position="167"/>
        <end position="380"/>
    </location>
</feature>
<dbReference type="eggNOG" id="KOG1543">
    <property type="taxonomic scope" value="Eukaryota"/>
</dbReference>
<dbReference type="FunFam" id="3.90.70.10:FF:000006">
    <property type="entry name" value="Cathepsin S"/>
    <property type="match status" value="1"/>
</dbReference>
<evidence type="ECO:0000256" key="6">
    <source>
        <dbReference type="ARBA" id="ARBA00023157"/>
    </source>
</evidence>
<dbReference type="InterPro" id="IPR013128">
    <property type="entry name" value="Peptidase_C1A"/>
</dbReference>
<dbReference type="InterPro" id="IPR013201">
    <property type="entry name" value="Prot_inhib_I29"/>
</dbReference>
<feature type="signal peptide" evidence="7">
    <location>
        <begin position="1"/>
        <end position="20"/>
    </location>
</feature>
<reference evidence="10" key="1">
    <citation type="submission" date="2017-05" db="UniProtKB">
        <authorList>
            <consortium name="EnsemblMetazoa"/>
        </authorList>
    </citation>
    <scope>IDENTIFICATION</scope>
</reference>
<dbReference type="GO" id="GO:0006508">
    <property type="term" value="P:proteolysis"/>
    <property type="evidence" value="ECO:0007669"/>
    <property type="project" value="UniProtKB-KW"/>
</dbReference>
<dbReference type="OrthoDB" id="10253408at2759"/>
<dbReference type="OMA" id="PSNDEMS"/>
<dbReference type="InterPro" id="IPR000668">
    <property type="entry name" value="Peptidase_C1A_C"/>
</dbReference>
<dbReference type="AlphaFoldDB" id="A0A1X7VMI2"/>
<dbReference type="CDD" id="cd02248">
    <property type="entry name" value="Peptidase_C1A"/>
    <property type="match status" value="1"/>
</dbReference>
<evidence type="ECO:0000256" key="5">
    <source>
        <dbReference type="ARBA" id="ARBA00023145"/>
    </source>
</evidence>
<sequence length="382" mass="42037">MVASKVMFVLTLALVALAAAKFEYTQEFQDWKVKYNKVYETKETELERQIIWESNKKFVENHNANSDKFGFTVAMNEFADLDADAFSKLKKIPSHPAQANNNKVLLTGGNVPNSIDWRKKGAVTPVSSQGQCGVWPWPIVGSVESQYFIKTGTLVPLSVQQILDCATPDTVDWREKGAVTPIKDQGQCGSCWAFSAIGSLEGQHFINTGNLVSLSEQQLVDCSLKNDGCNGGMLSTAFKYIESVAGEESETDYPYTAKNGTCQYDPSKAVAKVTGYTALPSGDEDSLNDAVTSKGPISVCIDASHKSFQLYSEGVYYEKSCSYFLLDHCVLVVGYGTEDTADYWLVKNSWGTSWGMKGYIRMSRNRKNNCGIATNAAYPLVN</sequence>
<protein>
    <submittedName>
        <fullName evidence="10">Uncharacterized protein</fullName>
    </submittedName>
</protein>
<dbReference type="PROSITE" id="PS00639">
    <property type="entry name" value="THIOL_PROTEASE_HIS"/>
    <property type="match status" value="1"/>
</dbReference>
<dbReference type="InterPro" id="IPR039417">
    <property type="entry name" value="Peptidase_C1A_papain-like"/>
</dbReference>
<organism evidence="10">
    <name type="scientific">Amphimedon queenslandica</name>
    <name type="common">Sponge</name>
    <dbReference type="NCBI Taxonomy" id="400682"/>
    <lineage>
        <taxon>Eukaryota</taxon>
        <taxon>Metazoa</taxon>
        <taxon>Porifera</taxon>
        <taxon>Demospongiae</taxon>
        <taxon>Heteroscleromorpha</taxon>
        <taxon>Haplosclerida</taxon>
        <taxon>Niphatidae</taxon>
        <taxon>Amphimedon</taxon>
    </lineage>
</organism>
<comment type="similarity">
    <text evidence="1">Belongs to the peptidase C1 family.</text>
</comment>
<feature type="domain" description="Cathepsin propeptide inhibitor" evidence="9">
    <location>
        <begin position="28"/>
        <end position="86"/>
    </location>
</feature>
<dbReference type="InterPro" id="IPR025660">
    <property type="entry name" value="Pept_his_AS"/>
</dbReference>
<dbReference type="Pfam" id="PF00112">
    <property type="entry name" value="Peptidase_C1"/>
    <property type="match status" value="2"/>
</dbReference>